<keyword evidence="5" id="KW-0572">Peptidoglycan-anchor</keyword>
<feature type="region of interest" description="Disordered" evidence="6">
    <location>
        <begin position="280"/>
        <end position="427"/>
    </location>
</feature>
<dbReference type="Gene3D" id="2.60.40.1280">
    <property type="match status" value="1"/>
</dbReference>
<dbReference type="GO" id="GO:0007155">
    <property type="term" value="P:cell adhesion"/>
    <property type="evidence" value="ECO:0007669"/>
    <property type="project" value="InterPro"/>
</dbReference>
<keyword evidence="7" id="KW-0472">Membrane</keyword>
<evidence type="ECO:0000256" key="4">
    <source>
        <dbReference type="ARBA" id="ARBA00022729"/>
    </source>
</evidence>
<keyword evidence="7" id="KW-1133">Transmembrane helix</keyword>
<accession>K8ZPT9</accession>
<dbReference type="Gene3D" id="2.60.40.740">
    <property type="match status" value="1"/>
</dbReference>
<dbReference type="OrthoDB" id="2216808at2"/>
<evidence type="ECO:0000259" key="9">
    <source>
        <dbReference type="Pfam" id="PF17961"/>
    </source>
</evidence>
<proteinExistence type="predicted"/>
<keyword evidence="2" id="KW-0134">Cell wall</keyword>
<dbReference type="Pfam" id="PF05737">
    <property type="entry name" value="Collagen_bind"/>
    <property type="match status" value="1"/>
</dbReference>
<evidence type="ECO:0000256" key="1">
    <source>
        <dbReference type="ARBA" id="ARBA00004168"/>
    </source>
</evidence>
<dbReference type="EMBL" id="AMYT01000011">
    <property type="protein sequence ID" value="EKU27551.1"/>
    <property type="molecule type" value="Genomic_DNA"/>
</dbReference>
<dbReference type="Proteomes" id="UP000016057">
    <property type="component" value="Unassembled WGS sequence"/>
</dbReference>
<evidence type="ECO:0000256" key="5">
    <source>
        <dbReference type="ARBA" id="ARBA00023088"/>
    </source>
</evidence>
<dbReference type="SUPFAM" id="SSF49401">
    <property type="entry name" value="Bacterial adhesins"/>
    <property type="match status" value="2"/>
</dbReference>
<reference evidence="10 11" key="1">
    <citation type="journal article" date="2013" name="Genome Announc.">
        <title>Draft Genome Sequence of Catellicoccus marimammalium, a Novel Species Commonly Found in Gull Feces.</title>
        <authorList>
            <person name="Weigand M.R."/>
            <person name="Ryu H."/>
            <person name="Bozcek L."/>
            <person name="Konstantinidis K.T."/>
            <person name="Santo Domingo J.W."/>
        </authorList>
    </citation>
    <scope>NUCLEOTIDE SEQUENCE [LARGE SCALE GENOMIC DNA]</scope>
    <source>
        <strain evidence="10 11">M35/04/3</strain>
    </source>
</reference>
<dbReference type="AlphaFoldDB" id="K8ZPT9"/>
<dbReference type="NCBIfam" id="TIGR01167">
    <property type="entry name" value="LPXTG_anchor"/>
    <property type="match status" value="1"/>
</dbReference>
<dbReference type="eggNOG" id="COG4932">
    <property type="taxonomic scope" value="Bacteria"/>
</dbReference>
<dbReference type="RefSeq" id="WP_009488748.1">
    <property type="nucleotide sequence ID" value="NZ_AMYT01000011.1"/>
</dbReference>
<evidence type="ECO:0000256" key="2">
    <source>
        <dbReference type="ARBA" id="ARBA00022512"/>
    </source>
</evidence>
<gene>
    <name evidence="10" type="ORF">C683_0332</name>
</gene>
<comment type="caution">
    <text evidence="10">The sequence shown here is derived from an EMBL/GenBank/DDBJ whole genome shotgun (WGS) entry which is preliminary data.</text>
</comment>
<dbReference type="InterPro" id="IPR008966">
    <property type="entry name" value="Adhesion_dom_sf"/>
</dbReference>
<dbReference type="InterPro" id="IPR041171">
    <property type="entry name" value="SDR_Ig"/>
</dbReference>
<keyword evidence="3" id="KW-0964">Secreted</keyword>
<dbReference type="STRING" id="1234409.C683_0332"/>
<feature type="transmembrane region" description="Helical" evidence="7">
    <location>
        <begin position="436"/>
        <end position="454"/>
    </location>
</feature>
<keyword evidence="7" id="KW-0812">Transmembrane</keyword>
<keyword evidence="11" id="KW-1185">Reference proteome</keyword>
<dbReference type="GO" id="GO:0005518">
    <property type="term" value="F:collagen binding"/>
    <property type="evidence" value="ECO:0007669"/>
    <property type="project" value="InterPro"/>
</dbReference>
<dbReference type="InterPro" id="IPR008456">
    <property type="entry name" value="Collagen-bd_dom"/>
</dbReference>
<evidence type="ECO:0000259" key="8">
    <source>
        <dbReference type="Pfam" id="PF05737"/>
    </source>
</evidence>
<sequence>MKKKWISLTLLFTLLFSFLLTPLNIYGKEIDITGNTAQDATVTTSSGENVTDKDDLDRYDNYEITYDWSIPNGTSIQNGDTATFTIPDNVQILTDTSFEVKTSDGKVIGTFTIKKGQRVGTLTFNSYLSQHPMTNIHGTLSIWGNGTVDQKYEQSEIHKAGWIDGNNQPTWDILYNPNSEHRTNVVITDTLFGPQQLDPNSIQVSLGTADAQGNFTGTVDPSIKPIIEGNKFTIKIPDLNQAVQIVYHSTPTTSGQVSVNNQVSGKSDQLKVMQVGASLTVGGSGTAGGVTPTPVPSESNSDTDSSDQGHSGGHHSDQFPVGGGSTTSTSEASGTSSTTSESVSGSSSFTPESSTTSTTSSASSSDKDTTKTSSTSTSSEEDATNSDSTSSTTDKKHLEIMGGGTSSNSYPNHKNKEANTISGDLPQTGTHSSQEWIFFGLVCVTLATIGWFTLEKKKQA</sequence>
<feature type="domain" description="SDR-like Ig" evidence="9">
    <location>
        <begin position="56"/>
        <end position="144"/>
    </location>
</feature>
<evidence type="ECO:0000256" key="3">
    <source>
        <dbReference type="ARBA" id="ARBA00022525"/>
    </source>
</evidence>
<feature type="compositionally biased region" description="Low complexity" evidence="6">
    <location>
        <begin position="326"/>
        <end position="364"/>
    </location>
</feature>
<comment type="subcellular location">
    <subcellularLocation>
        <location evidence="1">Secreted</location>
        <location evidence="1">Cell wall</location>
        <topology evidence="1">Peptidoglycan-anchor</topology>
    </subcellularLocation>
</comment>
<evidence type="ECO:0000256" key="6">
    <source>
        <dbReference type="SAM" id="MobiDB-lite"/>
    </source>
</evidence>
<dbReference type="InterPro" id="IPR011252">
    <property type="entry name" value="Fibrogen-bd_dom1"/>
</dbReference>
<dbReference type="Pfam" id="PF17961">
    <property type="entry name" value="Big_8"/>
    <property type="match status" value="1"/>
</dbReference>
<evidence type="ECO:0000313" key="11">
    <source>
        <dbReference type="Proteomes" id="UP000016057"/>
    </source>
</evidence>
<protein>
    <submittedName>
        <fullName evidence="10">Putative outer membrane protein</fullName>
    </submittedName>
</protein>
<keyword evidence="4" id="KW-0732">Signal</keyword>
<organism evidence="10 11">
    <name type="scientific">Catellicoccus marimammalium M35/04/3</name>
    <dbReference type="NCBI Taxonomy" id="1234409"/>
    <lineage>
        <taxon>Bacteria</taxon>
        <taxon>Bacillati</taxon>
        <taxon>Bacillota</taxon>
        <taxon>Bacilli</taxon>
        <taxon>Lactobacillales</taxon>
        <taxon>Enterococcaceae</taxon>
        <taxon>Catellicoccus</taxon>
    </lineage>
</organism>
<name>K8ZPT9_9ENTE</name>
<dbReference type="PATRIC" id="fig|1234409.3.peg.299"/>
<feature type="compositionally biased region" description="Polar residues" evidence="6">
    <location>
        <begin position="406"/>
        <end position="427"/>
    </location>
</feature>
<evidence type="ECO:0000313" key="10">
    <source>
        <dbReference type="EMBL" id="EKU27551.1"/>
    </source>
</evidence>
<feature type="domain" description="Collagen binding" evidence="8">
    <location>
        <begin position="156"/>
        <end position="263"/>
    </location>
</feature>
<evidence type="ECO:0000256" key="7">
    <source>
        <dbReference type="SAM" id="Phobius"/>
    </source>
</evidence>